<proteinExistence type="predicted"/>
<dbReference type="GO" id="GO:0005829">
    <property type="term" value="C:cytosol"/>
    <property type="evidence" value="ECO:0007669"/>
    <property type="project" value="TreeGrafter"/>
</dbReference>
<dbReference type="InterPro" id="IPR010982">
    <property type="entry name" value="Lambda_DNA-bd_dom_sf"/>
</dbReference>
<evidence type="ECO:0000313" key="6">
    <source>
        <dbReference type="Proteomes" id="UP000257706"/>
    </source>
</evidence>
<protein>
    <submittedName>
        <fullName evidence="3">XRE family transcriptional regulator</fullName>
    </submittedName>
</protein>
<dbReference type="EMBL" id="DMAI01000092">
    <property type="protein sequence ID" value="HAE46899.1"/>
    <property type="molecule type" value="Genomic_DNA"/>
</dbReference>
<dbReference type="InterPro" id="IPR050807">
    <property type="entry name" value="TransReg_Diox_bact_type"/>
</dbReference>
<dbReference type="Proteomes" id="UP000075787">
    <property type="component" value="Unassembled WGS sequence"/>
</dbReference>
<dbReference type="EMBL" id="LPZR01000082">
    <property type="protein sequence ID" value="KYO54652.1"/>
    <property type="molecule type" value="Genomic_DNA"/>
</dbReference>
<dbReference type="AlphaFoldDB" id="A0A162LEK6"/>
<dbReference type="PROSITE" id="PS50943">
    <property type="entry name" value="HTH_CROC1"/>
    <property type="match status" value="1"/>
</dbReference>
<reference evidence="3 6" key="2">
    <citation type="journal article" date="2018" name="Nat. Biotechnol.">
        <title>A standardized bacterial taxonomy based on genome phylogeny substantially revises the tree of life.</title>
        <authorList>
            <person name="Parks D.H."/>
            <person name="Chuvochina M."/>
            <person name="Waite D.W."/>
            <person name="Rinke C."/>
            <person name="Skarshewski A."/>
            <person name="Chaumeil P.A."/>
            <person name="Hugenholtz P."/>
        </authorList>
    </citation>
    <scope>NUCLEOTIDE SEQUENCE [LARGE SCALE GENOMIC DNA]</scope>
    <source>
        <strain evidence="3">UBA8739</strain>
    </source>
</reference>
<sequence length="143" mass="15594">MTSIPPNRIREMRDRAGLTQEALANAIGQTRQAVHRLETGRTGLTEATLRRIATAVGCEAWQLLAGSEAADDARAADLVSPAEVRMVILAVERTLANRGIAASPDQRADMVTSILSNYARLFRGLDQDTLQRIVETSQVIVRI</sequence>
<dbReference type="Pfam" id="PF13560">
    <property type="entry name" value="HTH_31"/>
    <property type="match status" value="1"/>
</dbReference>
<dbReference type="SMART" id="SM00530">
    <property type="entry name" value="HTH_XRE"/>
    <property type="match status" value="1"/>
</dbReference>
<dbReference type="InterPro" id="IPR001387">
    <property type="entry name" value="Cro/C1-type_HTH"/>
</dbReference>
<dbReference type="CDD" id="cd00093">
    <property type="entry name" value="HTH_XRE"/>
    <property type="match status" value="1"/>
</dbReference>
<dbReference type="SUPFAM" id="SSF47413">
    <property type="entry name" value="lambda repressor-like DNA-binding domains"/>
    <property type="match status" value="1"/>
</dbReference>
<dbReference type="OrthoDB" id="528805at2"/>
<name>A0A162LEK6_9PROT</name>
<keyword evidence="1" id="KW-0238">DNA-binding</keyword>
<dbReference type="Gene3D" id="1.10.260.40">
    <property type="entry name" value="lambda repressor-like DNA-binding domains"/>
    <property type="match status" value="1"/>
</dbReference>
<evidence type="ECO:0000313" key="3">
    <source>
        <dbReference type="EMBL" id="HAE46899.1"/>
    </source>
</evidence>
<evidence type="ECO:0000313" key="4">
    <source>
        <dbReference type="EMBL" id="KYO54652.1"/>
    </source>
</evidence>
<gene>
    <name evidence="4" type="ORF">AUP44_24820</name>
    <name evidence="3" type="ORF">DCK97_05715</name>
</gene>
<evidence type="ECO:0000259" key="2">
    <source>
        <dbReference type="PROSITE" id="PS50943"/>
    </source>
</evidence>
<evidence type="ECO:0000313" key="5">
    <source>
        <dbReference type="Proteomes" id="UP000075787"/>
    </source>
</evidence>
<evidence type="ECO:0000256" key="1">
    <source>
        <dbReference type="ARBA" id="ARBA00023125"/>
    </source>
</evidence>
<dbReference type="PANTHER" id="PTHR46797">
    <property type="entry name" value="HTH-TYPE TRANSCRIPTIONAL REGULATOR"/>
    <property type="match status" value="1"/>
</dbReference>
<dbReference type="GO" id="GO:0003677">
    <property type="term" value="F:DNA binding"/>
    <property type="evidence" value="ECO:0007669"/>
    <property type="project" value="UniProtKB-KW"/>
</dbReference>
<comment type="caution">
    <text evidence="4">The sequence shown here is derived from an EMBL/GenBank/DDBJ whole genome shotgun (WGS) entry which is preliminary data.</text>
</comment>
<feature type="domain" description="HTH cro/C1-type" evidence="2">
    <location>
        <begin position="9"/>
        <end position="64"/>
    </location>
</feature>
<reference evidence="4 5" key="1">
    <citation type="submission" date="2015-12" db="EMBL/GenBank/DDBJ databases">
        <title>Genome sequence of Tistrella mobilis MCCC 1A02139.</title>
        <authorList>
            <person name="Lu L."/>
            <person name="Lai Q."/>
            <person name="Shao Z."/>
            <person name="Qian P."/>
        </authorList>
    </citation>
    <scope>NUCLEOTIDE SEQUENCE [LARGE SCALE GENOMIC DNA]</scope>
    <source>
        <strain evidence="4 5">MCCC 1A02139</strain>
    </source>
</reference>
<dbReference type="PANTHER" id="PTHR46797:SF1">
    <property type="entry name" value="METHYLPHOSPHONATE SYNTHASE"/>
    <property type="match status" value="1"/>
</dbReference>
<accession>A0A162LEK6</accession>
<dbReference type="GO" id="GO:0003700">
    <property type="term" value="F:DNA-binding transcription factor activity"/>
    <property type="evidence" value="ECO:0007669"/>
    <property type="project" value="TreeGrafter"/>
</dbReference>
<organism evidence="4 5">
    <name type="scientific">Tistrella mobilis</name>
    <dbReference type="NCBI Taxonomy" id="171437"/>
    <lineage>
        <taxon>Bacteria</taxon>
        <taxon>Pseudomonadati</taxon>
        <taxon>Pseudomonadota</taxon>
        <taxon>Alphaproteobacteria</taxon>
        <taxon>Geminicoccales</taxon>
        <taxon>Geminicoccaceae</taxon>
        <taxon>Tistrella</taxon>
    </lineage>
</organism>
<dbReference type="Proteomes" id="UP000257706">
    <property type="component" value="Unassembled WGS sequence"/>
</dbReference>